<dbReference type="Proteomes" id="UP000249819">
    <property type="component" value="Unassembled WGS sequence"/>
</dbReference>
<dbReference type="OrthoDB" id="9798632at2"/>
<evidence type="ECO:0008006" key="3">
    <source>
        <dbReference type="Google" id="ProtNLM"/>
    </source>
</evidence>
<name>A0A327WEE3_9BACT</name>
<dbReference type="PANTHER" id="PTHR14097">
    <property type="entry name" value="OXIDOREDUCTASE HTATIP2"/>
    <property type="match status" value="1"/>
</dbReference>
<proteinExistence type="predicted"/>
<keyword evidence="2" id="KW-1185">Reference proteome</keyword>
<accession>A0A327WEE3</accession>
<reference evidence="1 2" key="1">
    <citation type="submission" date="2018-06" db="EMBL/GenBank/DDBJ databases">
        <title>Genomic Encyclopedia of Archaeal and Bacterial Type Strains, Phase II (KMG-II): from individual species to whole genera.</title>
        <authorList>
            <person name="Goeker M."/>
        </authorList>
    </citation>
    <scope>NUCLEOTIDE SEQUENCE [LARGE SCALE GENOMIC DNA]</scope>
    <source>
        <strain evidence="1 2">DSM 29821</strain>
    </source>
</reference>
<protein>
    <recommendedName>
        <fullName evidence="3">NAD-dependent epimerase/dehydratase family protein</fullName>
    </recommendedName>
</protein>
<dbReference type="EMBL" id="QLMA01000001">
    <property type="protein sequence ID" value="RAJ87931.1"/>
    <property type="molecule type" value="Genomic_DNA"/>
</dbReference>
<comment type="caution">
    <text evidence="1">The sequence shown here is derived from an EMBL/GenBank/DDBJ whole genome shotgun (WGS) entry which is preliminary data.</text>
</comment>
<dbReference type="SUPFAM" id="SSF51735">
    <property type="entry name" value="NAD(P)-binding Rossmann-fold domains"/>
    <property type="match status" value="1"/>
</dbReference>
<dbReference type="InterPro" id="IPR036291">
    <property type="entry name" value="NAD(P)-bd_dom_sf"/>
</dbReference>
<organism evidence="1 2">
    <name type="scientific">Chitinophaga dinghuensis</name>
    <dbReference type="NCBI Taxonomy" id="1539050"/>
    <lineage>
        <taxon>Bacteria</taxon>
        <taxon>Pseudomonadati</taxon>
        <taxon>Bacteroidota</taxon>
        <taxon>Chitinophagia</taxon>
        <taxon>Chitinophagales</taxon>
        <taxon>Chitinophagaceae</taxon>
        <taxon>Chitinophaga</taxon>
    </lineage>
</organism>
<evidence type="ECO:0000313" key="1">
    <source>
        <dbReference type="EMBL" id="RAJ87931.1"/>
    </source>
</evidence>
<dbReference type="Gene3D" id="3.40.50.720">
    <property type="entry name" value="NAD(P)-binding Rossmann-like Domain"/>
    <property type="match status" value="1"/>
</dbReference>
<dbReference type="AlphaFoldDB" id="A0A327WEE3"/>
<gene>
    <name evidence="1" type="ORF">CLV59_101696</name>
</gene>
<sequence length="226" mass="25506">MKLNVIITGTTGMVGEGVLHECLQHPDIASVLVINRKTCGILHPKLTEIIHHNFFDISAITPQLRGFNACYFCVGVSSIGMREEIYKHLTYDLTMYLAGVLSAENPDMTFCYVSGAGTDNTGKSGRMWARVKGQTENDLMQLPFKAVYNFRPAYIQPMKGSSNTHKFYYAFAWLYPLWQLLFRNYVCTLRELGDAMILVSQNGYQSHILESKDIIKVIKNNFSAIG</sequence>
<evidence type="ECO:0000313" key="2">
    <source>
        <dbReference type="Proteomes" id="UP000249819"/>
    </source>
</evidence>
<dbReference type="PANTHER" id="PTHR14097:SF8">
    <property type="entry name" value="NAD(P)-BINDING DOMAIN-CONTAINING PROTEIN"/>
    <property type="match status" value="1"/>
</dbReference>